<protein>
    <recommendedName>
        <fullName evidence="1">Dynein heavy chain tail domain-containing protein</fullName>
    </recommendedName>
</protein>
<reference evidence="2" key="2">
    <citation type="submission" date="2025-09" db="UniProtKB">
        <authorList>
            <consortium name="Ensembl"/>
        </authorList>
    </citation>
    <scope>IDENTIFICATION</scope>
</reference>
<organism evidence="2 3">
    <name type="scientific">Mola mola</name>
    <name type="common">Ocean sunfish</name>
    <name type="synonym">Tetraodon mola</name>
    <dbReference type="NCBI Taxonomy" id="94237"/>
    <lineage>
        <taxon>Eukaryota</taxon>
        <taxon>Metazoa</taxon>
        <taxon>Chordata</taxon>
        <taxon>Craniata</taxon>
        <taxon>Vertebrata</taxon>
        <taxon>Euteleostomi</taxon>
        <taxon>Actinopterygii</taxon>
        <taxon>Neopterygii</taxon>
        <taxon>Teleostei</taxon>
        <taxon>Neoteleostei</taxon>
        <taxon>Acanthomorphata</taxon>
        <taxon>Eupercaria</taxon>
        <taxon>Tetraodontiformes</taxon>
        <taxon>Molidae</taxon>
        <taxon>Mola</taxon>
    </lineage>
</organism>
<accession>A0A3Q3XF65</accession>
<dbReference type="InterPro" id="IPR013594">
    <property type="entry name" value="Dynein_heavy_tail"/>
</dbReference>
<dbReference type="Pfam" id="PF08385">
    <property type="entry name" value="DHC_N1"/>
    <property type="match status" value="2"/>
</dbReference>
<dbReference type="GO" id="GO:0051959">
    <property type="term" value="F:dynein light intermediate chain binding"/>
    <property type="evidence" value="ECO:0007669"/>
    <property type="project" value="InterPro"/>
</dbReference>
<dbReference type="PANTHER" id="PTHR46532">
    <property type="entry name" value="MALE FERTILITY FACTOR KL5"/>
    <property type="match status" value="1"/>
</dbReference>
<evidence type="ECO:0000313" key="2">
    <source>
        <dbReference type="Ensembl" id="ENSMMOP00000027355.1"/>
    </source>
</evidence>
<feature type="domain" description="Dynein heavy chain tail" evidence="1">
    <location>
        <begin position="278"/>
        <end position="416"/>
    </location>
</feature>
<name>A0A3Q3XF65_MOLML</name>
<dbReference type="STRING" id="94237.ENSMMOP00000027355"/>
<dbReference type="AlphaFoldDB" id="A0A3Q3XF65"/>
<evidence type="ECO:0000313" key="3">
    <source>
        <dbReference type="Proteomes" id="UP000261620"/>
    </source>
</evidence>
<feature type="domain" description="Dynein heavy chain tail" evidence="1">
    <location>
        <begin position="14"/>
        <end position="254"/>
    </location>
</feature>
<proteinExistence type="predicted"/>
<evidence type="ECO:0000259" key="1">
    <source>
        <dbReference type="Pfam" id="PF08385"/>
    </source>
</evidence>
<dbReference type="GO" id="GO:0045505">
    <property type="term" value="F:dynein intermediate chain binding"/>
    <property type="evidence" value="ECO:0007669"/>
    <property type="project" value="InterPro"/>
</dbReference>
<dbReference type="OMA" id="MGIEQIF"/>
<dbReference type="PANTHER" id="PTHR46532:SF11">
    <property type="entry name" value="DYNEIN AXONEMAL HEAVY CHAIN 12"/>
    <property type="match status" value="1"/>
</dbReference>
<dbReference type="GO" id="GO:0005858">
    <property type="term" value="C:axonemal dynein complex"/>
    <property type="evidence" value="ECO:0007669"/>
    <property type="project" value="TreeGrafter"/>
</dbReference>
<dbReference type="Ensembl" id="ENSMMOT00000027820.1">
    <property type="protein sequence ID" value="ENSMMOP00000027355.1"/>
    <property type="gene ID" value="ENSMMOG00000020692.1"/>
</dbReference>
<reference evidence="2" key="1">
    <citation type="submission" date="2025-08" db="UniProtKB">
        <authorList>
            <consortium name="Ensembl"/>
        </authorList>
    </citation>
    <scope>IDENTIFICATION</scope>
</reference>
<dbReference type="InterPro" id="IPR026983">
    <property type="entry name" value="DHC"/>
</dbReference>
<sequence>TTTIGKYAKLNSIIHSLGSAAIEWSHLSGAVLKKEYSETLPEDRNPTSHAELLFWKNGSAYADLECIHSQLKSSKMVLLEAVESSYSPALTNMQRDVLAALEEARDICTYLRPLQHLFEEMENMEFPDVRGQIGLLMHMVCLVWVSSQYYSTPAHLIVLQRETCNLLIQQAQVYLVPEELLKGEVSENLLKVQTTLEILQFFRSTYEQRRANLSQYKRNGNMVRPWDFSPMLVFSGLDHFINRINMIKDILLTAIGGAQARTAFGVFDCHPAGLSAPQDYEEHVTKFKLKVDDTDRRLGAIFCQAFEGAAGLEHAFKVLDMFSSLLERPSVALDKELDSCKLLYDKCIQATEQLGLAPVNKNMPAVAGGLRWAQELQQRIQGPFLKIRHLPYQCQESPEGTRVLQKYEEMMQLLDRCVWILS</sequence>
<keyword evidence="3" id="KW-1185">Reference proteome</keyword>
<dbReference type="Proteomes" id="UP000261620">
    <property type="component" value="Unplaced"/>
</dbReference>
<dbReference type="GO" id="GO:0007018">
    <property type="term" value="P:microtubule-based movement"/>
    <property type="evidence" value="ECO:0007669"/>
    <property type="project" value="InterPro"/>
</dbReference>